<sequence>MFIVWQAFLEQPQVFISSCAAVISIIALILQFVLFKLNGSRIKVTMSLAFYEPEIGKFFNYPVRSSRKDVLADPGTQKLATGNIRREFNNAEGIELLKVTISNKGRFPAKITDITFGHGVHGKEYRHYFSKYTIGLRPYAFSSSKTIPSLPQKIDGGDEFSLYYDYWDVFRDLQNTSNRKSNLKLHSYVKIAGKKREKKSKDILKFQINQSTTLGCELNKIPLRIILARYFYGNQSEQNKLKQTDNFFLSYYGNFSFVSRLLESFLAGRWPESYSDQVELLKEFFNTCHVVFGIYYDEGKPDCRYSSTQSEVKDDVASQIAISLPLYIEKWKSRINWSDIDQTDLYDKWRDSQNKLIR</sequence>
<keyword evidence="1" id="KW-0812">Transmembrane</keyword>
<dbReference type="EMBL" id="PJEG01000010">
    <property type="protein sequence ID" value="PKD15187.1"/>
    <property type="molecule type" value="Genomic_DNA"/>
</dbReference>
<keyword evidence="1" id="KW-0472">Membrane</keyword>
<evidence type="ECO:0000313" key="2">
    <source>
        <dbReference type="EMBL" id="PKD15187.1"/>
    </source>
</evidence>
<keyword evidence="1" id="KW-1133">Transmembrane helix</keyword>
<accession>A0A2N0TKB7</accession>
<dbReference type="RefSeq" id="WP_101027567.1">
    <property type="nucleotide sequence ID" value="NZ_PJEG01000010.1"/>
</dbReference>
<dbReference type="Proteomes" id="UP000232928">
    <property type="component" value="Unassembled WGS sequence"/>
</dbReference>
<name>A0A2N0TKB7_BIFLN</name>
<evidence type="ECO:0000256" key="1">
    <source>
        <dbReference type="SAM" id="Phobius"/>
    </source>
</evidence>
<comment type="caution">
    <text evidence="2">The sequence shown here is derived from an EMBL/GenBank/DDBJ whole genome shotgun (WGS) entry which is preliminary data.</text>
</comment>
<reference evidence="2 3" key="1">
    <citation type="submission" date="2017-12" db="EMBL/GenBank/DDBJ databases">
        <title>Bifidobacterium longum APC/DPC strains.</title>
        <authorList>
            <person name="Arboleya S."/>
        </authorList>
    </citation>
    <scope>NUCLEOTIDE SEQUENCE [LARGE SCALE GENOMIC DNA]</scope>
    <source>
        <strain evidence="2 3">APC1461</strain>
    </source>
</reference>
<evidence type="ECO:0000313" key="3">
    <source>
        <dbReference type="Proteomes" id="UP000232928"/>
    </source>
</evidence>
<organism evidence="2 3">
    <name type="scientific">Bifidobacterium longum</name>
    <dbReference type="NCBI Taxonomy" id="216816"/>
    <lineage>
        <taxon>Bacteria</taxon>
        <taxon>Bacillati</taxon>
        <taxon>Actinomycetota</taxon>
        <taxon>Actinomycetes</taxon>
        <taxon>Bifidobacteriales</taxon>
        <taxon>Bifidobacteriaceae</taxon>
        <taxon>Bifidobacterium</taxon>
    </lineage>
</organism>
<feature type="transmembrane region" description="Helical" evidence="1">
    <location>
        <begin position="14"/>
        <end position="35"/>
    </location>
</feature>
<dbReference type="AlphaFoldDB" id="A0A2N0TKB7"/>
<gene>
    <name evidence="2" type="ORF">APC1461_0713</name>
</gene>
<proteinExistence type="predicted"/>
<protein>
    <submittedName>
        <fullName evidence="2">Uncharacterized protein</fullName>
    </submittedName>
</protein>